<evidence type="ECO:0000313" key="2">
    <source>
        <dbReference type="Proteomes" id="UP000176198"/>
    </source>
</evidence>
<protein>
    <submittedName>
        <fullName evidence="1">Uncharacterized protein</fullName>
    </submittedName>
</protein>
<dbReference type="EMBL" id="MGFJ01000036">
    <property type="protein sequence ID" value="OGM01894.1"/>
    <property type="molecule type" value="Genomic_DNA"/>
</dbReference>
<reference evidence="1 2" key="1">
    <citation type="journal article" date="2016" name="Nat. Commun.">
        <title>Thousands of microbial genomes shed light on interconnected biogeochemical processes in an aquifer system.</title>
        <authorList>
            <person name="Anantharaman K."/>
            <person name="Brown C.T."/>
            <person name="Hug L.A."/>
            <person name="Sharon I."/>
            <person name="Castelle C.J."/>
            <person name="Probst A.J."/>
            <person name="Thomas B.C."/>
            <person name="Singh A."/>
            <person name="Wilkins M.J."/>
            <person name="Karaoz U."/>
            <person name="Brodie E.L."/>
            <person name="Williams K.H."/>
            <person name="Hubbard S.S."/>
            <person name="Banfield J.F."/>
        </authorList>
    </citation>
    <scope>NUCLEOTIDE SEQUENCE [LARGE SCALE GENOMIC DNA]</scope>
</reference>
<sequence>MVMIVSLAENRSGLAGTTSLQEVQLGLPQEVPGGKYPPKPKGPDYLYALIPMQQEDGTIIHITVGEWLSRFTSPHVRGT</sequence>
<name>A0A1F7WGD0_9BACT</name>
<organism evidence="1 2">
    <name type="scientific">Candidatus Woesebacteria bacterium GWA1_41_8</name>
    <dbReference type="NCBI Taxonomy" id="1802471"/>
    <lineage>
        <taxon>Bacteria</taxon>
        <taxon>Candidatus Woeseibacteriota</taxon>
    </lineage>
</organism>
<gene>
    <name evidence="1" type="ORF">A2115_00395</name>
</gene>
<proteinExistence type="predicted"/>
<dbReference type="AlphaFoldDB" id="A0A1F7WGD0"/>
<comment type="caution">
    <text evidence="1">The sequence shown here is derived from an EMBL/GenBank/DDBJ whole genome shotgun (WGS) entry which is preliminary data.</text>
</comment>
<accession>A0A1F7WGD0</accession>
<evidence type="ECO:0000313" key="1">
    <source>
        <dbReference type="EMBL" id="OGM01894.1"/>
    </source>
</evidence>
<dbReference type="Proteomes" id="UP000176198">
    <property type="component" value="Unassembled WGS sequence"/>
</dbReference>